<accession>A0A8S5TWU9</accession>
<reference evidence="1" key="1">
    <citation type="journal article" date="2021" name="Proc. Natl. Acad. Sci. U.S.A.">
        <title>A Catalog of Tens of Thousands of Viruses from Human Metagenomes Reveals Hidden Associations with Chronic Diseases.</title>
        <authorList>
            <person name="Tisza M.J."/>
            <person name="Buck C.B."/>
        </authorList>
    </citation>
    <scope>NUCLEOTIDE SEQUENCE</scope>
    <source>
        <strain evidence="1">CtXho31</strain>
    </source>
</reference>
<protein>
    <submittedName>
        <fullName evidence="1">Uncharacterized protein</fullName>
    </submittedName>
</protein>
<dbReference type="EMBL" id="BK015950">
    <property type="protein sequence ID" value="DAF86655.1"/>
    <property type="molecule type" value="Genomic_DNA"/>
</dbReference>
<sequence>MKNLEELKNRAIESGFKYAYGRFEEEVTPPHLIVTSPESDNFSADDKVFLKVNSLILELTTIKKDLEIENKIEENILYDVVWSKEETNIDDENVYNVSYFFEI</sequence>
<name>A0A8S5TWU9_9CAUD</name>
<proteinExistence type="predicted"/>
<evidence type="ECO:0000313" key="1">
    <source>
        <dbReference type="EMBL" id="DAF86655.1"/>
    </source>
</evidence>
<organism evidence="1">
    <name type="scientific">Myoviridae sp. ctXho31</name>
    <dbReference type="NCBI Taxonomy" id="2825122"/>
    <lineage>
        <taxon>Viruses</taxon>
        <taxon>Duplodnaviria</taxon>
        <taxon>Heunggongvirae</taxon>
        <taxon>Uroviricota</taxon>
        <taxon>Caudoviricetes</taxon>
    </lineage>
</organism>